<feature type="compositionally biased region" description="Low complexity" evidence="1">
    <location>
        <begin position="198"/>
        <end position="210"/>
    </location>
</feature>
<accession>A0A9P6CAP6</accession>
<gene>
    <name evidence="2" type="ORF">BDZ94DRAFT_1325368</name>
</gene>
<evidence type="ECO:0000313" key="3">
    <source>
        <dbReference type="Proteomes" id="UP000807353"/>
    </source>
</evidence>
<evidence type="ECO:0000256" key="1">
    <source>
        <dbReference type="SAM" id="MobiDB-lite"/>
    </source>
</evidence>
<keyword evidence="3" id="KW-1185">Reference proteome</keyword>
<evidence type="ECO:0000313" key="2">
    <source>
        <dbReference type="EMBL" id="KAF9458661.1"/>
    </source>
</evidence>
<organism evidence="2 3">
    <name type="scientific">Collybia nuda</name>
    <dbReference type="NCBI Taxonomy" id="64659"/>
    <lineage>
        <taxon>Eukaryota</taxon>
        <taxon>Fungi</taxon>
        <taxon>Dikarya</taxon>
        <taxon>Basidiomycota</taxon>
        <taxon>Agaricomycotina</taxon>
        <taxon>Agaricomycetes</taxon>
        <taxon>Agaricomycetidae</taxon>
        <taxon>Agaricales</taxon>
        <taxon>Tricholomatineae</taxon>
        <taxon>Clitocybaceae</taxon>
        <taxon>Collybia</taxon>
    </lineage>
</organism>
<dbReference type="AlphaFoldDB" id="A0A9P6CAP6"/>
<proteinExistence type="predicted"/>
<feature type="region of interest" description="Disordered" evidence="1">
    <location>
        <begin position="91"/>
        <end position="165"/>
    </location>
</feature>
<protein>
    <submittedName>
        <fullName evidence="2">Uncharacterized protein</fullName>
    </submittedName>
</protein>
<feature type="compositionally biased region" description="Polar residues" evidence="1">
    <location>
        <begin position="136"/>
        <end position="152"/>
    </location>
</feature>
<dbReference type="Proteomes" id="UP000807353">
    <property type="component" value="Unassembled WGS sequence"/>
</dbReference>
<sequence length="223" mass="24731">MNFHANDHPVLVAPRPVRLTSGHHAIITRSHHERVRINDSNGLDDFKVSLFSDSSSDKDLASPRSSPRSGLPSEALEEFLSILRPSFFPPTSPILRTRRQGASLPTFQHERSFSYKGRGRLEIASQKNDGDDIDISRSTQPSRNTCPNTPDSPNDPDVTMESEGDIPSLRWFKANILSSPISRTHTRNPFLRNHSNHSPGAISPLSPAAIPLPLPTADEMFEI</sequence>
<feature type="region of interest" description="Disordered" evidence="1">
    <location>
        <begin position="53"/>
        <end position="72"/>
    </location>
</feature>
<name>A0A9P6CAP6_9AGAR</name>
<reference evidence="2" key="1">
    <citation type="submission" date="2020-11" db="EMBL/GenBank/DDBJ databases">
        <authorList>
            <consortium name="DOE Joint Genome Institute"/>
            <person name="Ahrendt S."/>
            <person name="Riley R."/>
            <person name="Andreopoulos W."/>
            <person name="Labutti K."/>
            <person name="Pangilinan J."/>
            <person name="Ruiz-Duenas F.J."/>
            <person name="Barrasa J.M."/>
            <person name="Sanchez-Garcia M."/>
            <person name="Camarero S."/>
            <person name="Miyauchi S."/>
            <person name="Serrano A."/>
            <person name="Linde D."/>
            <person name="Babiker R."/>
            <person name="Drula E."/>
            <person name="Ayuso-Fernandez I."/>
            <person name="Pacheco R."/>
            <person name="Padilla G."/>
            <person name="Ferreira P."/>
            <person name="Barriuso J."/>
            <person name="Kellner H."/>
            <person name="Castanera R."/>
            <person name="Alfaro M."/>
            <person name="Ramirez L."/>
            <person name="Pisabarro A.G."/>
            <person name="Kuo A."/>
            <person name="Tritt A."/>
            <person name="Lipzen A."/>
            <person name="He G."/>
            <person name="Yan M."/>
            <person name="Ng V."/>
            <person name="Cullen D."/>
            <person name="Martin F."/>
            <person name="Rosso M.-N."/>
            <person name="Henrissat B."/>
            <person name="Hibbett D."/>
            <person name="Martinez A.T."/>
            <person name="Grigoriev I.V."/>
        </authorList>
    </citation>
    <scope>NUCLEOTIDE SEQUENCE</scope>
    <source>
        <strain evidence="2">CBS 247.69</strain>
    </source>
</reference>
<dbReference type="EMBL" id="MU150334">
    <property type="protein sequence ID" value="KAF9458661.1"/>
    <property type="molecule type" value="Genomic_DNA"/>
</dbReference>
<comment type="caution">
    <text evidence="2">The sequence shown here is derived from an EMBL/GenBank/DDBJ whole genome shotgun (WGS) entry which is preliminary data.</text>
</comment>
<dbReference type="OrthoDB" id="3242721at2759"/>
<feature type="region of interest" description="Disordered" evidence="1">
    <location>
        <begin position="190"/>
        <end position="210"/>
    </location>
</feature>